<gene>
    <name evidence="2" type="ORF">Enr17x_34010</name>
</gene>
<dbReference type="InterPro" id="IPR006141">
    <property type="entry name" value="Intein_N"/>
</dbReference>
<evidence type="ECO:0000313" key="3">
    <source>
        <dbReference type="Proteomes" id="UP000318313"/>
    </source>
</evidence>
<organism evidence="2 3">
    <name type="scientific">Gimesia fumaroli</name>
    <dbReference type="NCBI Taxonomy" id="2527976"/>
    <lineage>
        <taxon>Bacteria</taxon>
        <taxon>Pseudomonadati</taxon>
        <taxon>Planctomycetota</taxon>
        <taxon>Planctomycetia</taxon>
        <taxon>Planctomycetales</taxon>
        <taxon>Planctomycetaceae</taxon>
        <taxon>Gimesia</taxon>
    </lineage>
</organism>
<evidence type="ECO:0000259" key="1">
    <source>
        <dbReference type="SMART" id="SM00306"/>
    </source>
</evidence>
<dbReference type="SUPFAM" id="SSF51294">
    <property type="entry name" value="Hedgehog/intein (Hint) domain"/>
    <property type="match status" value="1"/>
</dbReference>
<evidence type="ECO:0000313" key="2">
    <source>
        <dbReference type="EMBL" id="QDV51345.1"/>
    </source>
</evidence>
<name>A0A518IE44_9PLAN</name>
<dbReference type="KEGG" id="gfm:Enr17x_34010"/>
<dbReference type="SMART" id="SM00306">
    <property type="entry name" value="HintN"/>
    <property type="match status" value="1"/>
</dbReference>
<proteinExistence type="predicted"/>
<dbReference type="Pfam" id="PF07591">
    <property type="entry name" value="PT-HINT"/>
    <property type="match status" value="1"/>
</dbReference>
<feature type="domain" description="Hint" evidence="1">
    <location>
        <begin position="110"/>
        <end position="205"/>
    </location>
</feature>
<accession>A0A518IE44</accession>
<dbReference type="AlphaFoldDB" id="A0A518IE44"/>
<reference evidence="2 3" key="1">
    <citation type="submission" date="2019-03" db="EMBL/GenBank/DDBJ databases">
        <title>Deep-cultivation of Planctomycetes and their phenomic and genomic characterization uncovers novel biology.</title>
        <authorList>
            <person name="Wiegand S."/>
            <person name="Jogler M."/>
            <person name="Boedeker C."/>
            <person name="Pinto D."/>
            <person name="Vollmers J."/>
            <person name="Rivas-Marin E."/>
            <person name="Kohn T."/>
            <person name="Peeters S.H."/>
            <person name="Heuer A."/>
            <person name="Rast P."/>
            <person name="Oberbeckmann S."/>
            <person name="Bunk B."/>
            <person name="Jeske O."/>
            <person name="Meyerdierks A."/>
            <person name="Storesund J.E."/>
            <person name="Kallscheuer N."/>
            <person name="Luecker S."/>
            <person name="Lage O.M."/>
            <person name="Pohl T."/>
            <person name="Merkel B.J."/>
            <person name="Hornburger P."/>
            <person name="Mueller R.-W."/>
            <person name="Bruemmer F."/>
            <person name="Labrenz M."/>
            <person name="Spormann A.M."/>
            <person name="Op den Camp H."/>
            <person name="Overmann J."/>
            <person name="Amann R."/>
            <person name="Jetten M.S.M."/>
            <person name="Mascher T."/>
            <person name="Medema M.H."/>
            <person name="Devos D.P."/>
            <person name="Kaster A.-K."/>
            <person name="Ovreas L."/>
            <person name="Rohde M."/>
            <person name="Galperin M.Y."/>
            <person name="Jogler C."/>
        </authorList>
    </citation>
    <scope>NUCLEOTIDE SEQUENCE [LARGE SCALE GENOMIC DNA]</scope>
    <source>
        <strain evidence="2 3">Enr17</strain>
    </source>
</reference>
<dbReference type="PROSITE" id="PS50817">
    <property type="entry name" value="INTEIN_N_TER"/>
    <property type="match status" value="1"/>
</dbReference>
<dbReference type="Gene3D" id="2.170.16.10">
    <property type="entry name" value="Hedgehog/Intein (Hint) domain"/>
    <property type="match status" value="1"/>
</dbReference>
<dbReference type="Proteomes" id="UP000318313">
    <property type="component" value="Chromosome"/>
</dbReference>
<keyword evidence="3" id="KW-1185">Reference proteome</keyword>
<dbReference type="GO" id="GO:0016539">
    <property type="term" value="P:intein-mediated protein splicing"/>
    <property type="evidence" value="ECO:0007669"/>
    <property type="project" value="InterPro"/>
</dbReference>
<dbReference type="RefSeq" id="WP_198000613.1">
    <property type="nucleotide sequence ID" value="NZ_CP037452.1"/>
</dbReference>
<dbReference type="CDD" id="cd00081">
    <property type="entry name" value="Hint"/>
    <property type="match status" value="1"/>
</dbReference>
<protein>
    <recommendedName>
        <fullName evidence="1">Hint domain-containing protein</fullName>
    </recommendedName>
</protein>
<dbReference type="InterPro" id="IPR003587">
    <property type="entry name" value="Hint_dom_N"/>
</dbReference>
<dbReference type="EMBL" id="CP037452">
    <property type="protein sequence ID" value="QDV51345.1"/>
    <property type="molecule type" value="Genomic_DNA"/>
</dbReference>
<sequence length="452" mass="49787">MFGGAYAAAHYLPVTWAVDVLLIAGTAGEAGQVLADLYEAYLEVKAVTHESELDPAAKKLAKLIVEASESGALGLIFHFGGKALPKGKKTETPPATKKDYDVSSHIVNHDTCFVAGTPVLTPDGEQDIATFKPGDQILSRPENAPEHPVKTSIVEEVFELASRIMELGVGGQVIGTTEEHPFFVAGKGWVPAGELEAGDQLLGHDDQLTAVESVTKSGRYETVYNLRVKQDRTYFVGKQSWGFSIWVHNTYTVKDLKDGTWQILDDSGNPIPGVFSEKKAKQLIEEFNKAPELRKGLTDAEIEKYFKNTGVKTNSDNVDEIVELFTDSTGSKKTNVKIGGNVTLNKINVEDARKIQKFADEYQVEVTIVGSRVNAGKELKPGKSDWDYVINKIDGIEPTRKLRDLKKKAGFLLPKGRPRPDQYGNIRRGSDIEFFEPIDSDLPYVKFRPNGF</sequence>
<dbReference type="InterPro" id="IPR036844">
    <property type="entry name" value="Hint_dom_sf"/>
</dbReference>